<keyword evidence="5 7" id="KW-0627">Porphyrin biosynthesis</keyword>
<dbReference type="InterPro" id="IPR033659">
    <property type="entry name" value="Ferrochelatase_N"/>
</dbReference>
<dbReference type="Pfam" id="PF00762">
    <property type="entry name" value="Ferrochelatase"/>
    <property type="match status" value="1"/>
</dbReference>
<name>A0ABY6TK26_9PAST</name>
<keyword evidence="2 7" id="KW-0408">Iron</keyword>
<dbReference type="PANTHER" id="PTHR11108">
    <property type="entry name" value="FERROCHELATASE"/>
    <property type="match status" value="1"/>
</dbReference>
<dbReference type="InterPro" id="IPR033644">
    <property type="entry name" value="Ferrochelatase_C"/>
</dbReference>
<protein>
    <recommendedName>
        <fullName evidence="7 8">Ferrochelatase</fullName>
        <ecNumber evidence="7 8">4.98.1.1</ecNumber>
    </recommendedName>
    <alternativeName>
        <fullName evidence="7">Heme synthase</fullName>
    </alternativeName>
    <alternativeName>
        <fullName evidence="7">Protoheme ferro-lyase</fullName>
    </alternativeName>
</protein>
<comment type="catalytic activity">
    <reaction evidence="7 8">
        <text>heme b + 2 H(+) = protoporphyrin IX + Fe(2+)</text>
        <dbReference type="Rhea" id="RHEA:22584"/>
        <dbReference type="ChEBI" id="CHEBI:15378"/>
        <dbReference type="ChEBI" id="CHEBI:29033"/>
        <dbReference type="ChEBI" id="CHEBI:57306"/>
        <dbReference type="ChEBI" id="CHEBI:60344"/>
        <dbReference type="EC" id="4.98.1.1"/>
    </reaction>
</comment>
<comment type="caution">
    <text evidence="9">The sequence shown here is derived from an EMBL/GenBank/DDBJ whole genome shotgun (WGS) entry which is preliminary data.</text>
</comment>
<dbReference type="HAMAP" id="MF_00323">
    <property type="entry name" value="Ferrochelatase"/>
    <property type="match status" value="1"/>
</dbReference>
<comment type="function">
    <text evidence="7 8">Catalyzes the ferrous insertion into protoporphyrin IX.</text>
</comment>
<evidence type="ECO:0000256" key="3">
    <source>
        <dbReference type="ARBA" id="ARBA00023133"/>
    </source>
</evidence>
<feature type="binding site" evidence="7">
    <location>
        <position position="192"/>
    </location>
    <ligand>
        <name>Fe(2+)</name>
        <dbReference type="ChEBI" id="CHEBI:29033"/>
    </ligand>
</feature>
<keyword evidence="3 7" id="KW-0350">Heme biosynthesis</keyword>
<dbReference type="PANTHER" id="PTHR11108:SF1">
    <property type="entry name" value="FERROCHELATASE, MITOCHONDRIAL"/>
    <property type="match status" value="1"/>
</dbReference>
<keyword evidence="7" id="KW-0479">Metal-binding</keyword>
<comment type="similarity">
    <text evidence="1 7 8">Belongs to the ferrochelatase family.</text>
</comment>
<evidence type="ECO:0000313" key="9">
    <source>
        <dbReference type="EMBL" id="VTU08154.1"/>
    </source>
</evidence>
<evidence type="ECO:0000256" key="7">
    <source>
        <dbReference type="HAMAP-Rule" id="MF_00323"/>
    </source>
</evidence>
<evidence type="ECO:0000256" key="1">
    <source>
        <dbReference type="ARBA" id="ARBA00007718"/>
    </source>
</evidence>
<comment type="pathway">
    <text evidence="7 8">Porphyrin-containing compound metabolism; protoheme biosynthesis; protoheme from protoporphyrin-IX: step 1/1.</text>
</comment>
<proteinExistence type="inferred from homology"/>
<dbReference type="GeneID" id="86155717"/>
<dbReference type="Gene3D" id="3.40.50.1400">
    <property type="match status" value="2"/>
</dbReference>
<dbReference type="RefSeq" id="WP_246046160.1">
    <property type="nucleotide sequence ID" value="NZ_CABFKI010000007.1"/>
</dbReference>
<dbReference type="EMBL" id="CABFKI010000007">
    <property type="protein sequence ID" value="VTU08154.1"/>
    <property type="molecule type" value="Genomic_DNA"/>
</dbReference>
<keyword evidence="10" id="KW-1185">Reference proteome</keyword>
<dbReference type="GO" id="GO:0016829">
    <property type="term" value="F:lyase activity"/>
    <property type="evidence" value="ECO:0007669"/>
    <property type="project" value="UniProtKB-KW"/>
</dbReference>
<feature type="binding site" evidence="7">
    <location>
        <position position="273"/>
    </location>
    <ligand>
        <name>Fe(2+)</name>
        <dbReference type="ChEBI" id="CHEBI:29033"/>
    </ligand>
</feature>
<dbReference type="CDD" id="cd00419">
    <property type="entry name" value="Ferrochelatase_C"/>
    <property type="match status" value="1"/>
</dbReference>
<evidence type="ECO:0000256" key="8">
    <source>
        <dbReference type="RuleBase" id="RU000607"/>
    </source>
</evidence>
<dbReference type="PROSITE" id="PS00534">
    <property type="entry name" value="FERROCHELATASE"/>
    <property type="match status" value="1"/>
</dbReference>
<gene>
    <name evidence="7 9" type="primary">hemH</name>
    <name evidence="9" type="ORF">SAMEA1410922_01321</name>
</gene>
<dbReference type="InterPro" id="IPR019772">
    <property type="entry name" value="Ferrochelatase_AS"/>
</dbReference>
<dbReference type="CDD" id="cd03411">
    <property type="entry name" value="Ferrochelatase_N"/>
    <property type="match status" value="1"/>
</dbReference>
<reference evidence="9 10" key="1">
    <citation type="submission" date="2019-05" db="EMBL/GenBank/DDBJ databases">
        <authorList>
            <consortium name="Pathogen Informatics"/>
        </authorList>
    </citation>
    <scope>NUCLEOTIDE SEQUENCE [LARGE SCALE GENOMIC DNA]</scope>
    <source>
        <strain evidence="9 10">NM319</strain>
    </source>
</reference>
<comment type="catalytic activity">
    <reaction evidence="6">
        <text>Fe-coproporphyrin III + 2 H(+) = coproporphyrin III + Fe(2+)</text>
        <dbReference type="Rhea" id="RHEA:49572"/>
        <dbReference type="ChEBI" id="CHEBI:15378"/>
        <dbReference type="ChEBI" id="CHEBI:29033"/>
        <dbReference type="ChEBI" id="CHEBI:68438"/>
        <dbReference type="ChEBI" id="CHEBI:131725"/>
        <dbReference type="EC" id="4.99.1.9"/>
    </reaction>
    <physiologicalReaction direction="right-to-left" evidence="6">
        <dbReference type="Rhea" id="RHEA:49574"/>
    </physiologicalReaction>
</comment>
<keyword evidence="7 8" id="KW-0963">Cytoplasm</keyword>
<comment type="subcellular location">
    <subcellularLocation>
        <location evidence="7 8">Cytoplasm</location>
    </subcellularLocation>
</comment>
<keyword evidence="4 7" id="KW-0456">Lyase</keyword>
<evidence type="ECO:0000256" key="5">
    <source>
        <dbReference type="ARBA" id="ARBA00023244"/>
    </source>
</evidence>
<dbReference type="NCBIfam" id="TIGR00109">
    <property type="entry name" value="hemH"/>
    <property type="match status" value="1"/>
</dbReference>
<accession>A0ABY6TK26</accession>
<dbReference type="EC" id="4.98.1.1" evidence="7 8"/>
<evidence type="ECO:0000256" key="6">
    <source>
        <dbReference type="ARBA" id="ARBA00024536"/>
    </source>
</evidence>
<dbReference type="InterPro" id="IPR001015">
    <property type="entry name" value="Ferrochelatase"/>
</dbReference>
<dbReference type="Proteomes" id="UP000308167">
    <property type="component" value="Unassembled WGS sequence"/>
</dbReference>
<organism evidence="9 10">
    <name type="scientific">Actinobacillus porcinus</name>
    <dbReference type="NCBI Taxonomy" id="51048"/>
    <lineage>
        <taxon>Bacteria</taxon>
        <taxon>Pseudomonadati</taxon>
        <taxon>Pseudomonadota</taxon>
        <taxon>Gammaproteobacteria</taxon>
        <taxon>Pasteurellales</taxon>
        <taxon>Pasteurellaceae</taxon>
        <taxon>Actinobacillus</taxon>
    </lineage>
</organism>
<sequence length="319" mass="36088">MKIGVILANLGTPCAPTSSAISSYLNEFLSDKRVVDLPRWKWLPILKGIILPLRSRRIAKNYQAIWTEQGSPLLAYSLEQQKALQHYLSAQGIDVQVEIGMTYGEPSIESAVKKLTLSKVDKIIFLPLYPQYSSTTTAAAIDAFARALTQQREIVPFSLIHSYADNENYINALAESIKARLKNDEFLLFSYHGIPLRYEQEGDFYREHCRQTTLAVVDKLGLMETQWAMTFQSRFGREEWLQPYTDEFLAHAPSQGIEKIAVICPGFAADCLETLEEVAETNRHLFLAQGGQSYQYILALNADKKHIECLGQLVLNNLH</sequence>
<evidence type="ECO:0000256" key="4">
    <source>
        <dbReference type="ARBA" id="ARBA00023239"/>
    </source>
</evidence>
<evidence type="ECO:0000313" key="10">
    <source>
        <dbReference type="Proteomes" id="UP000308167"/>
    </source>
</evidence>
<evidence type="ECO:0000256" key="2">
    <source>
        <dbReference type="ARBA" id="ARBA00023004"/>
    </source>
</evidence>
<dbReference type="SUPFAM" id="SSF53800">
    <property type="entry name" value="Chelatase"/>
    <property type="match status" value="1"/>
</dbReference>